<evidence type="ECO:0000313" key="11">
    <source>
        <dbReference type="Proteomes" id="UP000264353"/>
    </source>
</evidence>
<dbReference type="InterPro" id="IPR009057">
    <property type="entry name" value="Homeodomain-like_sf"/>
</dbReference>
<protein>
    <submittedName>
        <fullName evidence="10">Uncharacterized protein</fullName>
    </submittedName>
</protein>
<dbReference type="SUPFAM" id="SSF46689">
    <property type="entry name" value="Homeodomain-like"/>
    <property type="match status" value="1"/>
</dbReference>
<keyword evidence="4" id="KW-0238">DNA-binding</keyword>
<dbReference type="EMBL" id="CM010632">
    <property type="protein sequence ID" value="RID60878.1"/>
    <property type="molecule type" value="Genomic_DNA"/>
</dbReference>
<dbReference type="Gene3D" id="1.10.10.60">
    <property type="entry name" value="Homeodomain-like"/>
    <property type="match status" value="2"/>
</dbReference>
<dbReference type="PANTHER" id="PTHR45675:SF121">
    <property type="entry name" value="ATMYB2"/>
    <property type="match status" value="1"/>
</dbReference>
<feature type="compositionally biased region" description="Basic and acidic residues" evidence="7">
    <location>
        <begin position="12"/>
        <end position="22"/>
    </location>
</feature>
<dbReference type="GO" id="GO:0043565">
    <property type="term" value="F:sequence-specific DNA binding"/>
    <property type="evidence" value="ECO:0007669"/>
    <property type="project" value="InterPro"/>
</dbReference>
<gene>
    <name evidence="10" type="ORF">BRARA_E00069</name>
</gene>
<sequence length="277" mass="31920">MEDYEQNSNSPAHEEDSDVRKGPWTEDEDAILVNFVSIHGDARWNHIARSSGLKRTGKSCRLRWLNYLRPDVRRGNITLEEQFMILKLHSLWGNRWSKIAQYLPGRTDNEIKNYWRTRVQKQAKHLRCDVNSNLFKETMKNVWMPRLVERINAQTPSPTYEQVESMVTDPSQPIEEPNLVEPDFVQFNQNYHCQQQQFVPASDVSATSSNSPAETLSDVQGGVVNGTVYDPAGQTGLGGFNDWGCVGGDNMWTNEDSFWLFQDQFQLCNETTSYLYN</sequence>
<comment type="subcellular location">
    <subcellularLocation>
        <location evidence="1">Nucleus</location>
    </subcellularLocation>
</comment>
<dbReference type="InterPro" id="IPR017930">
    <property type="entry name" value="Myb_dom"/>
</dbReference>
<dbReference type="GO" id="GO:0003700">
    <property type="term" value="F:DNA-binding transcription factor activity"/>
    <property type="evidence" value="ECO:0007669"/>
    <property type="project" value="InterPro"/>
</dbReference>
<dbReference type="FunFam" id="1.10.10.60:FF:000107">
    <property type="entry name" value="MYB transcription factor"/>
    <property type="match status" value="1"/>
</dbReference>
<name>A0A397Z7E1_BRACM</name>
<dbReference type="SMR" id="A0A397Z7E1"/>
<evidence type="ECO:0000256" key="6">
    <source>
        <dbReference type="ARBA" id="ARBA00023242"/>
    </source>
</evidence>
<reference evidence="10 11" key="1">
    <citation type="submission" date="2018-06" db="EMBL/GenBank/DDBJ databases">
        <title>WGS assembly of Brassica rapa FPsc.</title>
        <authorList>
            <person name="Bowman J."/>
            <person name="Kohchi T."/>
            <person name="Yamato K."/>
            <person name="Jenkins J."/>
            <person name="Shu S."/>
            <person name="Ishizaki K."/>
            <person name="Yamaoka S."/>
            <person name="Nishihama R."/>
            <person name="Nakamura Y."/>
            <person name="Berger F."/>
            <person name="Adam C."/>
            <person name="Aki S."/>
            <person name="Althoff F."/>
            <person name="Araki T."/>
            <person name="Arteaga-Vazquez M."/>
            <person name="Balasubrmanian S."/>
            <person name="Bauer D."/>
            <person name="Boehm C."/>
            <person name="Briginshaw L."/>
            <person name="Caballero-Perez J."/>
            <person name="Catarino B."/>
            <person name="Chen F."/>
            <person name="Chiyoda S."/>
            <person name="Chovatia M."/>
            <person name="Davies K."/>
            <person name="Delmans M."/>
            <person name="Demura T."/>
            <person name="Dierschke T."/>
            <person name="Dolan L."/>
            <person name="Dorantes-Acosta A."/>
            <person name="Eklund D."/>
            <person name="Florent S."/>
            <person name="Flores-Sandoval E."/>
            <person name="Fujiyama A."/>
            <person name="Fukuzawa H."/>
            <person name="Galik B."/>
            <person name="Grimanelli D."/>
            <person name="Grimwood J."/>
            <person name="Grossniklaus U."/>
            <person name="Hamada T."/>
            <person name="Haseloff J."/>
            <person name="Hetherington A."/>
            <person name="Higo A."/>
            <person name="Hirakawa Y."/>
            <person name="Hundley H."/>
            <person name="Ikeda Y."/>
            <person name="Inoue K."/>
            <person name="Inoue S."/>
            <person name="Ishida S."/>
            <person name="Jia Q."/>
            <person name="Kakita M."/>
            <person name="Kanazawa T."/>
            <person name="Kawai Y."/>
            <person name="Kawashima T."/>
            <person name="Kennedy M."/>
            <person name="Kinose K."/>
            <person name="Kinoshita T."/>
            <person name="Kohara Y."/>
            <person name="Koide E."/>
            <person name="Komatsu K."/>
            <person name="Kopischke S."/>
            <person name="Kubo M."/>
            <person name="Kyozuka J."/>
            <person name="Lagercrantz U."/>
            <person name="Lin S."/>
            <person name="Lindquist E."/>
            <person name="Lipzen A."/>
            <person name="Lu C."/>
            <person name="Luna E."/>
            <person name="Martienssen R."/>
            <person name="Minamino N."/>
            <person name="Mizutani M."/>
            <person name="Mizutani M."/>
            <person name="Mochizuki N."/>
            <person name="Monte I."/>
            <person name="Mosher R."/>
            <person name="Nagasaki H."/>
            <person name="Nakagami H."/>
            <person name="Naramoto S."/>
            <person name="Nishitani K."/>
            <person name="Ohtani M."/>
            <person name="Okamoto T."/>
            <person name="Okumura M."/>
            <person name="Phillips J."/>
            <person name="Pollak B."/>
            <person name="Reinders A."/>
            <person name="Roevekamp M."/>
            <person name="Sano R."/>
            <person name="Sawa S."/>
            <person name="Schmid M."/>
            <person name="Shirakawa M."/>
            <person name="Solano R."/>
            <person name="Spunde A."/>
            <person name="Suetsugu N."/>
            <person name="Sugano S."/>
            <person name="Sugiyama A."/>
            <person name="Sun R."/>
            <person name="Suzuki Y."/>
            <person name="Takenaka M."/>
            <person name="Takezawa D."/>
            <person name="Tomogane H."/>
            <person name="Tsuzuki M."/>
            <person name="Ueda T."/>
            <person name="Umeda M."/>
            <person name="Ward J."/>
            <person name="Watanabe Y."/>
            <person name="Yazaki K."/>
            <person name="Yokoyama R."/>
            <person name="Yoshitake Y."/>
            <person name="Yotsui I."/>
            <person name="Zachgo S."/>
            <person name="Schmutz J."/>
        </authorList>
    </citation>
    <scope>NUCLEOTIDE SEQUENCE [LARGE SCALE GENOMIC DNA]</scope>
    <source>
        <strain evidence="11">cv. B-3</strain>
    </source>
</reference>
<dbReference type="CDD" id="cd00167">
    <property type="entry name" value="SANT"/>
    <property type="match status" value="2"/>
</dbReference>
<dbReference type="PROSITE" id="PS51294">
    <property type="entry name" value="HTH_MYB"/>
    <property type="match status" value="2"/>
</dbReference>
<feature type="domain" description="HTH myb-type" evidence="9">
    <location>
        <begin position="73"/>
        <end position="123"/>
    </location>
</feature>
<evidence type="ECO:0000256" key="7">
    <source>
        <dbReference type="SAM" id="MobiDB-lite"/>
    </source>
</evidence>
<organism evidence="10 11">
    <name type="scientific">Brassica campestris</name>
    <name type="common">Field mustard</name>
    <dbReference type="NCBI Taxonomy" id="3711"/>
    <lineage>
        <taxon>Eukaryota</taxon>
        <taxon>Viridiplantae</taxon>
        <taxon>Streptophyta</taxon>
        <taxon>Embryophyta</taxon>
        <taxon>Tracheophyta</taxon>
        <taxon>Spermatophyta</taxon>
        <taxon>Magnoliopsida</taxon>
        <taxon>eudicotyledons</taxon>
        <taxon>Gunneridae</taxon>
        <taxon>Pentapetalae</taxon>
        <taxon>rosids</taxon>
        <taxon>malvids</taxon>
        <taxon>Brassicales</taxon>
        <taxon>Brassicaceae</taxon>
        <taxon>Brassiceae</taxon>
        <taxon>Brassica</taxon>
    </lineage>
</organism>
<proteinExistence type="predicted"/>
<dbReference type="Pfam" id="PF00249">
    <property type="entry name" value="Myb_DNA-binding"/>
    <property type="match status" value="2"/>
</dbReference>
<dbReference type="PROSITE" id="PS50090">
    <property type="entry name" value="MYB_LIKE"/>
    <property type="match status" value="2"/>
</dbReference>
<dbReference type="Proteomes" id="UP000264353">
    <property type="component" value="Chromosome A5"/>
</dbReference>
<keyword evidence="6" id="KW-0539">Nucleus</keyword>
<evidence type="ECO:0000259" key="8">
    <source>
        <dbReference type="PROSITE" id="PS50090"/>
    </source>
</evidence>
<evidence type="ECO:0000259" key="9">
    <source>
        <dbReference type="PROSITE" id="PS51294"/>
    </source>
</evidence>
<dbReference type="GO" id="GO:0005634">
    <property type="term" value="C:nucleus"/>
    <property type="evidence" value="ECO:0007669"/>
    <property type="project" value="UniProtKB-SubCell"/>
</dbReference>
<evidence type="ECO:0000256" key="4">
    <source>
        <dbReference type="ARBA" id="ARBA00023125"/>
    </source>
</evidence>
<keyword evidence="2" id="KW-0677">Repeat</keyword>
<dbReference type="AlphaFoldDB" id="A0A397Z7E1"/>
<feature type="region of interest" description="Disordered" evidence="7">
    <location>
        <begin position="1"/>
        <end position="22"/>
    </location>
</feature>
<feature type="domain" description="Myb-like" evidence="8">
    <location>
        <begin position="16"/>
        <end position="68"/>
    </location>
</feature>
<evidence type="ECO:0000256" key="2">
    <source>
        <dbReference type="ARBA" id="ARBA00022737"/>
    </source>
</evidence>
<evidence type="ECO:0000256" key="3">
    <source>
        <dbReference type="ARBA" id="ARBA00023015"/>
    </source>
</evidence>
<dbReference type="SMART" id="SM00717">
    <property type="entry name" value="SANT"/>
    <property type="match status" value="2"/>
</dbReference>
<feature type="domain" description="HTH myb-type" evidence="9">
    <location>
        <begin position="16"/>
        <end position="72"/>
    </location>
</feature>
<accession>A0A397Z7E1</accession>
<dbReference type="FunFam" id="1.10.10.60:FF:000011">
    <property type="entry name" value="Myb transcription factor"/>
    <property type="match status" value="1"/>
</dbReference>
<feature type="domain" description="Myb-like" evidence="8">
    <location>
        <begin position="69"/>
        <end position="119"/>
    </location>
</feature>
<feature type="compositionally biased region" description="Polar residues" evidence="7">
    <location>
        <begin position="1"/>
        <end position="11"/>
    </location>
</feature>
<evidence type="ECO:0000313" key="10">
    <source>
        <dbReference type="EMBL" id="RID60878.1"/>
    </source>
</evidence>
<dbReference type="InterPro" id="IPR044676">
    <property type="entry name" value="EOBI/EOBII-like_plant"/>
</dbReference>
<evidence type="ECO:0000256" key="1">
    <source>
        <dbReference type="ARBA" id="ARBA00004123"/>
    </source>
</evidence>
<keyword evidence="3" id="KW-0805">Transcription regulation</keyword>
<evidence type="ECO:0000256" key="5">
    <source>
        <dbReference type="ARBA" id="ARBA00023163"/>
    </source>
</evidence>
<dbReference type="PANTHER" id="PTHR45675">
    <property type="entry name" value="MYB TRANSCRIPTION FACTOR-RELATED-RELATED"/>
    <property type="match status" value="1"/>
</dbReference>
<keyword evidence="5" id="KW-0804">Transcription</keyword>
<dbReference type="InterPro" id="IPR001005">
    <property type="entry name" value="SANT/Myb"/>
</dbReference>